<evidence type="ECO:0000256" key="5">
    <source>
        <dbReference type="ARBA" id="ARBA00010122"/>
    </source>
</evidence>
<evidence type="ECO:0000256" key="3">
    <source>
        <dbReference type="ARBA" id="ARBA00004986"/>
    </source>
</evidence>
<feature type="domain" description="ACT" evidence="19">
    <location>
        <begin position="265"/>
        <end position="342"/>
    </location>
</feature>
<dbReference type="InterPro" id="IPR001048">
    <property type="entry name" value="Asp/Glu/Uridylate_kinase"/>
</dbReference>
<dbReference type="GO" id="GO:0019877">
    <property type="term" value="P:diaminopimelate biosynthetic process"/>
    <property type="evidence" value="ECO:0007669"/>
    <property type="project" value="UniProtKB-KW"/>
</dbReference>
<dbReference type="PANTHER" id="PTHR21499">
    <property type="entry name" value="ASPARTATE KINASE"/>
    <property type="match status" value="1"/>
</dbReference>
<feature type="binding site" evidence="16">
    <location>
        <begin position="174"/>
        <end position="175"/>
    </location>
    <ligand>
        <name>ATP</name>
        <dbReference type="ChEBI" id="CHEBI:30616"/>
    </ligand>
</feature>
<name>A0AAU9E2X2_9FIRM</name>
<dbReference type="EMBL" id="AP028654">
    <property type="protein sequence ID" value="BEP28688.1"/>
    <property type="molecule type" value="Genomic_DNA"/>
</dbReference>
<dbReference type="InterPro" id="IPR036393">
    <property type="entry name" value="AceGlu_kinase-like_sf"/>
</dbReference>
<dbReference type="Pfam" id="PF01842">
    <property type="entry name" value="ACT"/>
    <property type="match status" value="1"/>
</dbReference>
<comment type="catalytic activity">
    <reaction evidence="14 17">
        <text>L-aspartate + ATP = 4-phospho-L-aspartate + ADP</text>
        <dbReference type="Rhea" id="RHEA:23776"/>
        <dbReference type="ChEBI" id="CHEBI:29991"/>
        <dbReference type="ChEBI" id="CHEBI:30616"/>
        <dbReference type="ChEBI" id="CHEBI:57535"/>
        <dbReference type="ChEBI" id="CHEBI:456216"/>
        <dbReference type="EC" id="2.7.2.4"/>
    </reaction>
</comment>
<dbReference type="CDD" id="cd04923">
    <property type="entry name" value="ACT_AK-LysC-DapG-like_2"/>
    <property type="match status" value="1"/>
</dbReference>
<evidence type="ECO:0000313" key="21">
    <source>
        <dbReference type="Proteomes" id="UP001321786"/>
    </source>
</evidence>
<dbReference type="CDD" id="cd04913">
    <property type="entry name" value="ACT_AKii-LysC-BS-like_1"/>
    <property type="match status" value="1"/>
</dbReference>
<evidence type="ECO:0000256" key="14">
    <source>
        <dbReference type="ARBA" id="ARBA00047872"/>
    </source>
</evidence>
<dbReference type="GO" id="GO:0004072">
    <property type="term" value="F:aspartate kinase activity"/>
    <property type="evidence" value="ECO:0007669"/>
    <property type="project" value="UniProtKB-EC"/>
</dbReference>
<dbReference type="GO" id="GO:0009090">
    <property type="term" value="P:homoserine biosynthetic process"/>
    <property type="evidence" value="ECO:0007669"/>
    <property type="project" value="TreeGrafter"/>
</dbReference>
<dbReference type="NCBIfam" id="NF005154">
    <property type="entry name" value="PRK06635.1-2"/>
    <property type="match status" value="1"/>
</dbReference>
<dbReference type="Pfam" id="PF22468">
    <property type="entry name" value="ACT_9"/>
    <property type="match status" value="1"/>
</dbReference>
<evidence type="ECO:0000256" key="4">
    <source>
        <dbReference type="ARBA" id="ARBA00005139"/>
    </source>
</evidence>
<dbReference type="PANTHER" id="PTHR21499:SF3">
    <property type="entry name" value="ASPARTOKINASE"/>
    <property type="match status" value="1"/>
</dbReference>
<evidence type="ECO:0000256" key="12">
    <source>
        <dbReference type="ARBA" id="ARBA00022915"/>
    </source>
</evidence>
<reference evidence="20 21" key="1">
    <citation type="submission" date="2023-08" db="EMBL/GenBank/DDBJ databases">
        <title>Helicovermis profunda gen. nov., sp. nov., a novel mesophilic, fermentative bacterium within the Bacillota from a deep-sea hydrothermal vent chimney.</title>
        <authorList>
            <person name="Miyazaki U."/>
            <person name="Mizutani D."/>
            <person name="Hashimoto Y."/>
            <person name="Tame A."/>
            <person name="Sawayama S."/>
            <person name="Miyazaki J."/>
            <person name="Takai K."/>
            <person name="Nakagawa S."/>
        </authorList>
    </citation>
    <scope>NUCLEOTIDE SEQUENCE [LARGE SCALE GENOMIC DNA]</scope>
    <source>
        <strain evidence="20 21">S502</strain>
    </source>
</reference>
<dbReference type="InterPro" id="IPR005260">
    <property type="entry name" value="Asp_kin_monofn"/>
</dbReference>
<evidence type="ECO:0000256" key="11">
    <source>
        <dbReference type="ARBA" id="ARBA00022840"/>
    </source>
</evidence>
<proteinExistence type="inferred from homology"/>
<protein>
    <recommendedName>
        <fullName evidence="17">Aspartokinase</fullName>
        <ecNumber evidence="17">2.7.2.4</ecNumber>
    </recommendedName>
</protein>
<evidence type="ECO:0000313" key="20">
    <source>
        <dbReference type="EMBL" id="BEP28688.1"/>
    </source>
</evidence>
<feature type="binding site" evidence="16">
    <location>
        <begin position="8"/>
        <end position="11"/>
    </location>
    <ligand>
        <name>ATP</name>
        <dbReference type="ChEBI" id="CHEBI:30616"/>
    </ligand>
</feature>
<feature type="binding site" evidence="16">
    <location>
        <position position="185"/>
    </location>
    <ligand>
        <name>ATP</name>
        <dbReference type="ChEBI" id="CHEBI:30616"/>
    </ligand>
</feature>
<dbReference type="CDD" id="cd04246">
    <property type="entry name" value="AAK_AK-DapG-like"/>
    <property type="match status" value="1"/>
</dbReference>
<dbReference type="GO" id="GO:0005524">
    <property type="term" value="F:ATP binding"/>
    <property type="evidence" value="ECO:0007669"/>
    <property type="project" value="UniProtKB-KW"/>
</dbReference>
<keyword evidence="21" id="KW-1185">Reference proteome</keyword>
<evidence type="ECO:0000256" key="16">
    <source>
        <dbReference type="PIRSR" id="PIRSR000726-1"/>
    </source>
</evidence>
<dbReference type="FunFam" id="3.30.2130.10:FF:000001">
    <property type="entry name" value="Bifunctional aspartokinase/homoserine dehydrogenase"/>
    <property type="match status" value="1"/>
</dbReference>
<evidence type="ECO:0000256" key="10">
    <source>
        <dbReference type="ARBA" id="ARBA00022777"/>
    </source>
</evidence>
<evidence type="ECO:0000256" key="13">
    <source>
        <dbReference type="ARBA" id="ARBA00023154"/>
    </source>
</evidence>
<dbReference type="Pfam" id="PF00696">
    <property type="entry name" value="AA_kinase"/>
    <property type="match status" value="1"/>
</dbReference>
<dbReference type="InterPro" id="IPR001341">
    <property type="entry name" value="Asp_kinase"/>
</dbReference>
<feature type="binding site" evidence="16">
    <location>
        <position position="75"/>
    </location>
    <ligand>
        <name>substrate</name>
    </ligand>
</feature>
<keyword evidence="10 17" id="KW-0418">Kinase</keyword>
<evidence type="ECO:0000256" key="15">
    <source>
        <dbReference type="ARBA" id="ARBA00063835"/>
    </source>
</evidence>
<dbReference type="InterPro" id="IPR045865">
    <property type="entry name" value="ACT-like_dom_sf"/>
</dbReference>
<dbReference type="AlphaFoldDB" id="A0AAU9E2X2"/>
<feature type="domain" description="ACT" evidence="19">
    <location>
        <begin position="345"/>
        <end position="410"/>
    </location>
</feature>
<dbReference type="Proteomes" id="UP001321786">
    <property type="component" value="Chromosome"/>
</dbReference>
<comment type="pathway">
    <text evidence="3 18">Amino-acid biosynthesis; L-methionine biosynthesis via de novo pathway; L-homoserine from L-aspartate: step 1/3.</text>
</comment>
<dbReference type="PROSITE" id="PS00324">
    <property type="entry name" value="ASPARTOKINASE"/>
    <property type="match status" value="1"/>
</dbReference>
<keyword evidence="13" id="KW-0457">Lysine biosynthesis</keyword>
<dbReference type="InterPro" id="IPR054352">
    <property type="entry name" value="ACT_Aspartokinase"/>
</dbReference>
<comment type="pathway">
    <text evidence="4 18">Amino-acid biosynthesis; L-threonine biosynthesis; L-threonine from L-aspartate: step 1/5.</text>
</comment>
<dbReference type="InterPro" id="IPR018042">
    <property type="entry name" value="Aspartate_kinase_CS"/>
</dbReference>
<gene>
    <name evidence="20" type="ORF">HLPR_10190</name>
</gene>
<dbReference type="RefSeq" id="WP_338536995.1">
    <property type="nucleotide sequence ID" value="NZ_AP028654.1"/>
</dbReference>
<dbReference type="InterPro" id="IPR002912">
    <property type="entry name" value="ACT_dom"/>
</dbReference>
<keyword evidence="12" id="KW-0220">Diaminopimelate biosynthesis</keyword>
<dbReference type="PIRSF" id="PIRSF000726">
    <property type="entry name" value="Asp_kin"/>
    <property type="match status" value="1"/>
</dbReference>
<comment type="pathway">
    <text evidence="2 18">Amino-acid biosynthesis; L-lysine biosynthesis via DAP pathway; (S)-tetrahydrodipicolinate from L-aspartate: step 1/4.</text>
</comment>
<evidence type="ECO:0000256" key="7">
    <source>
        <dbReference type="ARBA" id="ARBA00022679"/>
    </source>
</evidence>
<feature type="binding site" evidence="16">
    <location>
        <position position="48"/>
    </location>
    <ligand>
        <name>substrate</name>
    </ligand>
</feature>
<accession>A0AAU9E2X2</accession>
<dbReference type="SUPFAM" id="SSF53633">
    <property type="entry name" value="Carbamate kinase-like"/>
    <property type="match status" value="1"/>
</dbReference>
<keyword evidence="9 16" id="KW-0547">Nucleotide-binding</keyword>
<dbReference type="GO" id="GO:0005829">
    <property type="term" value="C:cytosol"/>
    <property type="evidence" value="ECO:0007669"/>
    <property type="project" value="TreeGrafter"/>
</dbReference>
<evidence type="ECO:0000256" key="8">
    <source>
        <dbReference type="ARBA" id="ARBA00022737"/>
    </source>
</evidence>
<dbReference type="KEGG" id="hprf:HLPR_10190"/>
<dbReference type="PROSITE" id="PS51671">
    <property type="entry name" value="ACT"/>
    <property type="match status" value="2"/>
</dbReference>
<feature type="binding site" evidence="16">
    <location>
        <position position="180"/>
    </location>
    <ligand>
        <name>ATP</name>
        <dbReference type="ChEBI" id="CHEBI:30616"/>
    </ligand>
</feature>
<dbReference type="FunFam" id="3.40.1160.10:FF:000002">
    <property type="entry name" value="Aspartokinase"/>
    <property type="match status" value="1"/>
</dbReference>
<dbReference type="NCBIfam" id="NF005155">
    <property type="entry name" value="PRK06635.1-4"/>
    <property type="match status" value="1"/>
</dbReference>
<evidence type="ECO:0000256" key="2">
    <source>
        <dbReference type="ARBA" id="ARBA00004766"/>
    </source>
</evidence>
<sequence length="410" mass="44751">MNNIIVQKYGGTSMGDAKRIKNVANRIVKYKNKGNKMVVVVSAMGNTTNSLIEKAKEINTSPSSREMDMLLSTGEQISIALLAMAIESLGEKVVSLTGAMSGIYTDQNHKKARINRIDPSRIFNELKSDKIVIVAGFQGITFDGNITTLGRGGSDTSSVAIAAATNAKLCEIYTDVDGVYSSDPRKVPKAQKMKEISYDEMLELAKLGASVLHPRSVELARRHNVPLVVKSSFNDNEGTKIIEVNTNMEKVLIRGVTIDKNIARITVANVPDKPGVAFKLFKKLADNNINIDMIIQNLNHENSNDISYTLSLEDLENGKEISNEFCKEIEGGKVLIKDNVNKLSIVGTGIAGSAEVASKLFGTLYELGINIEMISTSEIKISCIIEDNMSDNAMQKVHSAFKLDKLEMSN</sequence>
<evidence type="ECO:0000256" key="6">
    <source>
        <dbReference type="ARBA" id="ARBA00022605"/>
    </source>
</evidence>
<keyword evidence="11 16" id="KW-0067">ATP-binding</keyword>
<dbReference type="NCBIfam" id="TIGR00656">
    <property type="entry name" value="asp_kin_monofn"/>
    <property type="match status" value="1"/>
</dbReference>
<dbReference type="SUPFAM" id="SSF55021">
    <property type="entry name" value="ACT-like"/>
    <property type="match status" value="2"/>
</dbReference>
<keyword evidence="6 18" id="KW-0028">Amino-acid biosynthesis</keyword>
<evidence type="ECO:0000256" key="17">
    <source>
        <dbReference type="RuleBase" id="RU003448"/>
    </source>
</evidence>
<comment type="function">
    <text evidence="1">Catalyzes the phosphorylation of the beta-carboxyl group of aspartic acid with ATP to yield 4-phospho-L-aspartate, which is involved in the branched biosynthetic pathway leading to the biosynthesis of amino acids threonine, isoleucine and methionine.</text>
</comment>
<dbReference type="GO" id="GO:0009089">
    <property type="term" value="P:lysine biosynthetic process via diaminopimelate"/>
    <property type="evidence" value="ECO:0007669"/>
    <property type="project" value="InterPro"/>
</dbReference>
<dbReference type="NCBIfam" id="TIGR00657">
    <property type="entry name" value="asp_kinases"/>
    <property type="match status" value="1"/>
</dbReference>
<keyword evidence="8" id="KW-0677">Repeat</keyword>
<evidence type="ECO:0000256" key="1">
    <source>
        <dbReference type="ARBA" id="ARBA00003121"/>
    </source>
</evidence>
<organism evidence="20 21">
    <name type="scientific">Helicovermis profundi</name>
    <dbReference type="NCBI Taxonomy" id="3065157"/>
    <lineage>
        <taxon>Bacteria</taxon>
        <taxon>Bacillati</taxon>
        <taxon>Bacillota</taxon>
        <taxon>Clostridia</taxon>
        <taxon>Helicovermis</taxon>
    </lineage>
</organism>
<evidence type="ECO:0000256" key="9">
    <source>
        <dbReference type="ARBA" id="ARBA00022741"/>
    </source>
</evidence>
<dbReference type="Gene3D" id="3.40.1160.10">
    <property type="entry name" value="Acetylglutamate kinase-like"/>
    <property type="match status" value="1"/>
</dbReference>
<evidence type="ECO:0000259" key="19">
    <source>
        <dbReference type="PROSITE" id="PS51671"/>
    </source>
</evidence>
<dbReference type="EC" id="2.7.2.4" evidence="17"/>
<dbReference type="Gene3D" id="3.30.2130.10">
    <property type="entry name" value="VC0802-like"/>
    <property type="match status" value="1"/>
</dbReference>
<evidence type="ECO:0000256" key="18">
    <source>
        <dbReference type="RuleBase" id="RU004249"/>
    </source>
</evidence>
<comment type="subunit">
    <text evidence="15">Tetramer consisting of 2 isoforms Alpha (catalytic and regulation) and of a homodimer of 2 isoforms Beta (regulation).</text>
</comment>
<keyword evidence="7 17" id="KW-0808">Transferase</keyword>
<comment type="similarity">
    <text evidence="5 17">Belongs to the aspartokinase family.</text>
</comment>